<feature type="region of interest" description="Disordered" evidence="1">
    <location>
        <begin position="245"/>
        <end position="346"/>
    </location>
</feature>
<dbReference type="GO" id="GO:0032777">
    <property type="term" value="C:piccolo histone acetyltransferase complex"/>
    <property type="evidence" value="ECO:0000318"/>
    <property type="project" value="GO_Central"/>
</dbReference>
<feature type="compositionally biased region" description="Basic and acidic residues" evidence="1">
    <location>
        <begin position="60"/>
        <end position="72"/>
    </location>
</feature>
<feature type="region of interest" description="Disordered" evidence="1">
    <location>
        <begin position="1018"/>
        <end position="1109"/>
    </location>
</feature>
<evidence type="ECO:0000256" key="1">
    <source>
        <dbReference type="SAM" id="MobiDB-lite"/>
    </source>
</evidence>
<dbReference type="Proteomes" id="UP000054558">
    <property type="component" value="Unassembled WGS sequence"/>
</dbReference>
<feature type="compositionally biased region" description="Basic residues" evidence="1">
    <location>
        <begin position="454"/>
        <end position="463"/>
    </location>
</feature>
<dbReference type="InterPro" id="IPR024943">
    <property type="entry name" value="Enhancer_polycomb"/>
</dbReference>
<feature type="compositionally biased region" description="Basic and acidic residues" evidence="1">
    <location>
        <begin position="573"/>
        <end position="583"/>
    </location>
</feature>
<keyword evidence="3" id="KW-1185">Reference proteome</keyword>
<feature type="compositionally biased region" description="Pro residues" evidence="1">
    <location>
        <begin position="498"/>
        <end position="509"/>
    </location>
</feature>
<dbReference type="PANTHER" id="PTHR14898">
    <property type="entry name" value="ENHANCER OF POLYCOMB"/>
    <property type="match status" value="1"/>
</dbReference>
<feature type="region of interest" description="Disordered" evidence="1">
    <location>
        <begin position="1703"/>
        <end position="1723"/>
    </location>
</feature>
<dbReference type="EMBL" id="DF237476">
    <property type="protein sequence ID" value="GAQ89472.1"/>
    <property type="molecule type" value="Genomic_DNA"/>
</dbReference>
<evidence type="ECO:0000313" key="3">
    <source>
        <dbReference type="Proteomes" id="UP000054558"/>
    </source>
</evidence>
<feature type="region of interest" description="Disordered" evidence="1">
    <location>
        <begin position="1219"/>
        <end position="1284"/>
    </location>
</feature>
<sequence>MVQFSDIIADRDERIHECKQGAPLFDQHTVSRLLADREGAAFWNGLQMLAPEPAAVASGDEGRATPVSEREAGGNCGEDEDLISGVAEGDGAVALAERGANAGSEENGSPGSFLHTGVLNQLQQGPGSPDRLLHLAPSPTKPSPKPTPIATVKLPYRFYVIEFPRGIEVSANQGSADQNERRQEKYAERVAEKGGHIRQVVDIEMVYRRTDKQPKRDQMLKTKKGELRDEYLSHLPEAEQQRLRKLAEAPAPPRTPREAPAVSPRRGKRASGGSPQVSAGEGGLDNFSLGPPLQPELGTGRDVPQPNGVQSQRTEPPRMIPLPDLNGGPGDEARAGSAGEEPWAGFPPVQHALELGRVAGAVPPDVVSQQIAVSPGQPSLPRGPSAAALPGLTAGVTVIRQQPETIEVRPQGGDGVPAEMHGSGGADAPPVLPPRVPDAHPGMLLSGPNVYYQSKKKRSKPRKREVQDGGTLSRTAPMTYLLKLKRSVTDRSQWELLPPEPGPPSPPAPSADMAGPSTSAKSESAPPLLPQGGNQWEPPQGVKKVRTKGKKKKRGLDPETGLFAQSSKRKRTPRDYVEGEPRRKVGRPPGKRSMSPAEGGVNVGVLALGAAEGPDESWDGYEEEYEDLEGPCSAVLLLKEGGEGLGDDVIVEEQEDGAGGWRLAVLRGGEVVKTYLPERYGPEGRIVPMTGAVVWSASEKPEGPHWSLVFNARIDWHRFKDLHDQVLVKVRKAARSKKIPIPGVVEVENYEANYPPGADVRGEGAYIKHAEDDASLARKSATVLYDADSEDEEWLEEVNRASAASGFVAAPVSEDWLGGVGAEVRPPSVVLEGGSGETDDLVGGDAVLGEMMGCLLWDTGQESAPGNDAEGADRTVSSEVMPGVGTGNQVEGAGAELGALASSIGGCDTAPPERAELAGVSGLVSSEAPADTGHLESLEKIERMSAEEQTAGAEVAVGERLLADKKPDALSAEGLSTEAAPSAPVPHIDAPPLAIAQSGGPVEGQFDVEIAPAGEQQPVEQGLNPKGLVGGGAGGQEAAAEERPPAGQGPQVSKLEGLVDGGADGRSTAAGGPFPPASQGLLVPKSEGPVEGGPGAEKAAAEERSPAERGLVEEDWEALSLQPCSQAIDVDTLERIVDKLEKASALAGVVVSKQEGYRACEGLAPGDLVRTVYAHWRGRRQKLGKALIRYFQPTPWSRYQQLVKEWQESEAARRAACQREGRPFVATKKPPLDAFSLRPTSYSKEQRRLQRKTGNSPGRPRTSLKRRFGKKAVRGKASSAASASRLGPLWSPQYRPLGSLHTPSPGREFTPVSGGEFGVGDEGGQGEGYMEEEGLGFDDYLAHEATRKRSALGPLGPSKRSRLADPFASEVPSEGLYQAPWSPEALSGSSAARKMARSMPGGVGIKARTAAARAAKAAKQAALRAAQGKFPRHFPTDGRRPRKRKRIQTYSPKKETIAQIAARAVAHARELRTHAQFMAAVADAAMIRAAHALAECQELYEKELAARAAPTTEPPPPPAEPSVEQKSLPQAKGRGRGGSAKGARGRPKSGQASGGAPAETAALGGPVEGAEEGGGESGRPKGLHVDVGSGDEMEEDELDRELVVLTTPADIRSAEELAGIPEADGIPDALLGGAEKAANEGAEAHAAYSLEAADPLLSIDLPALLERERQLWKEKRVWGQDIGQQGLDIWPMEELEAASRLNMEGGGSRDGAGARARRKGTGACSVSALSLDDDEDDVDFDPVHGPFFEGYKVSRPRPRDLRVDVEGLDSYRMGEGPQTLASVSNIAGSGLMTSPKGRPGRKKGRATPRQ</sequence>
<protein>
    <recommendedName>
        <fullName evidence="4">Enhancer of polycomb-like protein</fullName>
    </recommendedName>
</protein>
<dbReference type="GO" id="GO:0035267">
    <property type="term" value="C:NuA4 histone acetyltransferase complex"/>
    <property type="evidence" value="ECO:0007669"/>
    <property type="project" value="InterPro"/>
</dbReference>
<feature type="region of interest" description="Disordered" evidence="1">
    <location>
        <begin position="57"/>
        <end position="80"/>
    </location>
</feature>
<feature type="region of interest" description="Disordered" evidence="1">
    <location>
        <begin position="1424"/>
        <end position="1446"/>
    </location>
</feature>
<feature type="compositionally biased region" description="Basic residues" evidence="1">
    <location>
        <begin position="1262"/>
        <end position="1274"/>
    </location>
</feature>
<dbReference type="OrthoDB" id="435275at2759"/>
<evidence type="ECO:0000313" key="2">
    <source>
        <dbReference type="EMBL" id="GAQ89472.1"/>
    </source>
</evidence>
<proteinExistence type="predicted"/>
<dbReference type="GO" id="GO:0006357">
    <property type="term" value="P:regulation of transcription by RNA polymerase II"/>
    <property type="evidence" value="ECO:0000318"/>
    <property type="project" value="GO_Central"/>
</dbReference>
<feature type="compositionally biased region" description="Basic residues" evidence="1">
    <location>
        <begin position="543"/>
        <end position="554"/>
    </location>
</feature>
<feature type="region of interest" description="Disordered" evidence="1">
    <location>
        <begin position="1506"/>
        <end position="1596"/>
    </location>
</feature>
<feature type="compositionally biased region" description="Basic and acidic residues" evidence="1">
    <location>
        <begin position="1099"/>
        <end position="1109"/>
    </location>
</feature>
<feature type="compositionally biased region" description="Basic residues" evidence="1">
    <location>
        <begin position="1798"/>
        <end position="1810"/>
    </location>
</feature>
<reference evidence="2 3" key="1">
    <citation type="journal article" date="2014" name="Nat. Commun.">
        <title>Klebsormidium flaccidum genome reveals primary factors for plant terrestrial adaptation.</title>
        <authorList>
            <person name="Hori K."/>
            <person name="Maruyama F."/>
            <person name="Fujisawa T."/>
            <person name="Togashi T."/>
            <person name="Yamamoto N."/>
            <person name="Seo M."/>
            <person name="Sato S."/>
            <person name="Yamada T."/>
            <person name="Mori H."/>
            <person name="Tajima N."/>
            <person name="Moriyama T."/>
            <person name="Ikeuchi M."/>
            <person name="Watanabe M."/>
            <person name="Wada H."/>
            <person name="Kobayashi K."/>
            <person name="Saito M."/>
            <person name="Masuda T."/>
            <person name="Sasaki-Sekimoto Y."/>
            <person name="Mashiguchi K."/>
            <person name="Awai K."/>
            <person name="Shimojima M."/>
            <person name="Masuda S."/>
            <person name="Iwai M."/>
            <person name="Nobusawa T."/>
            <person name="Narise T."/>
            <person name="Kondo S."/>
            <person name="Saito H."/>
            <person name="Sato R."/>
            <person name="Murakawa M."/>
            <person name="Ihara Y."/>
            <person name="Oshima-Yamada Y."/>
            <person name="Ohtaka K."/>
            <person name="Satoh M."/>
            <person name="Sonobe K."/>
            <person name="Ishii M."/>
            <person name="Ohtani R."/>
            <person name="Kanamori-Sato M."/>
            <person name="Honoki R."/>
            <person name="Miyazaki D."/>
            <person name="Mochizuki H."/>
            <person name="Umetsu J."/>
            <person name="Higashi K."/>
            <person name="Shibata D."/>
            <person name="Kamiya Y."/>
            <person name="Sato N."/>
            <person name="Nakamura Y."/>
            <person name="Tabata S."/>
            <person name="Ida S."/>
            <person name="Kurokawa K."/>
            <person name="Ohta H."/>
        </authorList>
    </citation>
    <scope>NUCLEOTIDE SEQUENCE [LARGE SCALE GENOMIC DNA]</scope>
    <source>
        <strain evidence="2 3">NIES-2285</strain>
    </source>
</reference>
<accession>A0A1Y1IHC6</accession>
<organism evidence="2 3">
    <name type="scientific">Klebsormidium nitens</name>
    <name type="common">Green alga</name>
    <name type="synonym">Ulothrix nitens</name>
    <dbReference type="NCBI Taxonomy" id="105231"/>
    <lineage>
        <taxon>Eukaryota</taxon>
        <taxon>Viridiplantae</taxon>
        <taxon>Streptophyta</taxon>
        <taxon>Klebsormidiophyceae</taxon>
        <taxon>Klebsormidiales</taxon>
        <taxon>Klebsormidiaceae</taxon>
        <taxon>Klebsormidium</taxon>
    </lineage>
</organism>
<feature type="region of interest" description="Disordered" evidence="1">
    <location>
        <begin position="972"/>
        <end position="1000"/>
    </location>
</feature>
<feature type="region of interest" description="Disordered" evidence="1">
    <location>
        <begin position="1771"/>
        <end position="1810"/>
    </location>
</feature>
<evidence type="ECO:0008006" key="4">
    <source>
        <dbReference type="Google" id="ProtNLM"/>
    </source>
</evidence>
<name>A0A1Y1IHC6_KLENI</name>
<gene>
    <name evidence="2" type="ORF">KFL_005270040</name>
</gene>
<feature type="region of interest" description="Disordered" evidence="1">
    <location>
        <begin position="100"/>
        <end position="149"/>
    </location>
</feature>
<feature type="region of interest" description="Disordered" evidence="1">
    <location>
        <begin position="404"/>
        <end position="599"/>
    </location>
</feature>